<evidence type="ECO:0000313" key="3">
    <source>
        <dbReference type="Proteomes" id="UP000815677"/>
    </source>
</evidence>
<protein>
    <recommendedName>
        <fullName evidence="4">F-box domain-containing protein</fullName>
    </recommendedName>
</protein>
<evidence type="ECO:0000313" key="2">
    <source>
        <dbReference type="EMBL" id="GAT55947.1"/>
    </source>
</evidence>
<evidence type="ECO:0008006" key="4">
    <source>
        <dbReference type="Google" id="ProtNLM"/>
    </source>
</evidence>
<name>A0ABQ0LY85_MYCCL</name>
<reference evidence="2" key="1">
    <citation type="submission" date="2014-09" db="EMBL/GenBank/DDBJ databases">
        <title>Genome sequence of the luminous mushroom Mycena chlorophos for searching fungal bioluminescence genes.</title>
        <authorList>
            <person name="Tanaka Y."/>
            <person name="Kasuga D."/>
            <person name="Oba Y."/>
            <person name="Hase S."/>
            <person name="Sato K."/>
            <person name="Oba Y."/>
            <person name="Sakakibara Y."/>
        </authorList>
    </citation>
    <scope>NUCLEOTIDE SEQUENCE</scope>
</reference>
<dbReference type="EMBL" id="DF849183">
    <property type="protein sequence ID" value="GAT55947.1"/>
    <property type="molecule type" value="Genomic_DNA"/>
</dbReference>
<dbReference type="Proteomes" id="UP000815677">
    <property type="component" value="Unassembled WGS sequence"/>
</dbReference>
<organism evidence="2 3">
    <name type="scientific">Mycena chlorophos</name>
    <name type="common">Agaric fungus</name>
    <name type="synonym">Agaricus chlorophos</name>
    <dbReference type="NCBI Taxonomy" id="658473"/>
    <lineage>
        <taxon>Eukaryota</taxon>
        <taxon>Fungi</taxon>
        <taxon>Dikarya</taxon>
        <taxon>Basidiomycota</taxon>
        <taxon>Agaricomycotina</taxon>
        <taxon>Agaricomycetes</taxon>
        <taxon>Agaricomycetidae</taxon>
        <taxon>Agaricales</taxon>
        <taxon>Marasmiineae</taxon>
        <taxon>Mycenaceae</taxon>
        <taxon>Mycena</taxon>
    </lineage>
</organism>
<sequence length="878" mass="96119">MAAPAPTALLTVHVEHVPPEDLCASGSETTHKSVLSCDQRKKYHPAFASPLDEHERVPTMTLCSLEGTLYAVSRYTLRRTSSFFATMFSLPQPKKLPPPFLEVYEPDTLLEPLLRLACGLETPAWDTLGLSVVAEILFLAERWSMAGPTATLRRALASPTFLAADPLHVYAIAVHFGWQEEMKLASSHTLSINILFPTSEQADTLAALPTPAVLALLRLHRTRLTSFQSQLDSPERFLAGNSAPFYCSSCARTPLDNSSWRGLKTRLVAALQEDLSGGAIAPGCYAGDGMHSWAETSACWEARCAKDGCGAKNYDRPGTIRQIQTCLEALPKVVEIDWPIEEDLSLLMRVLPSPLMLSSPPALPEPTTAISPTQQPESPAIRATAGHATRLPLDVLGEIFQHAALQDFTTVSAAGCHLLHSFQLRLLAVSRSWRHAALSTPRLWNRLLVGCAESDGWDKMAKVIHTWLSRSGALPLSIAVGLPHTVAGQTKIMDVLLGFAARWSFVHITPMRSRHNPLSLSTKFWPAKMPLLESLTIYGSVKLKLTQNQHETWPSLRDLHLGREFEPSFISGNLALFRQLTQLSLHLDEPAALTPILMYCAALEHLQIEIDSEFQGHSPGADVPIRLDHLVFLGLGEYGVLAIPPSLTVPRLDSLSVANMEDAHIQRISVLLERSQCPVTSVQLLYNDHLPRPPGDEDSWIVPLLPFLASLPISTTSLALECTDWTRNDFIITAAAVALNTNLHSSLRKFKYLILGGRVDAEEMKDPIPVLAFALAWCLGPRVPGMPANLPSLPDSDSEAHPLAAETETDDDSEGGDAELEGVTGQPEGLEHLGIYLHGLHFPRNVADSLEKELGLDISGLDVEDLEEERACEPESEL</sequence>
<evidence type="ECO:0000256" key="1">
    <source>
        <dbReference type="SAM" id="MobiDB-lite"/>
    </source>
</evidence>
<keyword evidence="3" id="KW-1185">Reference proteome</keyword>
<proteinExistence type="predicted"/>
<gene>
    <name evidence="2" type="ORF">MCHLO_12661</name>
</gene>
<feature type="region of interest" description="Disordered" evidence="1">
    <location>
        <begin position="789"/>
        <end position="824"/>
    </location>
</feature>
<feature type="compositionally biased region" description="Acidic residues" evidence="1">
    <location>
        <begin position="807"/>
        <end position="820"/>
    </location>
</feature>
<accession>A0ABQ0LY85</accession>